<dbReference type="Gene3D" id="3.30.1150.10">
    <property type="match status" value="1"/>
</dbReference>
<feature type="chain" id="PRO_5046400622" evidence="1">
    <location>
        <begin position="19"/>
        <end position="163"/>
    </location>
</feature>
<sequence length="163" mass="18111">MKKTSVLLALMLSAISFSQEKEIDDLNNDNNSKVTSFEVIENVPVYKGCDHTLSNKELKDCMSISISKHIAKNFNTNVSNGLGIPDGRVKINVIFKINRDGNIIDIVAKAPHPALEEEAIRVIKLMPKMDKPGYQRGEPVTVPYALPIVFNVVNPKKVAKPRK</sequence>
<name>A0ABW3JFF5_9FLAO</name>
<evidence type="ECO:0000256" key="1">
    <source>
        <dbReference type="SAM" id="SignalP"/>
    </source>
</evidence>
<gene>
    <name evidence="3" type="ORF">ACFQ1R_03870</name>
</gene>
<organism evidence="3 4">
    <name type="scientific">Mariniflexile jejuense</name>
    <dbReference type="NCBI Taxonomy" id="1173582"/>
    <lineage>
        <taxon>Bacteria</taxon>
        <taxon>Pseudomonadati</taxon>
        <taxon>Bacteroidota</taxon>
        <taxon>Flavobacteriia</taxon>
        <taxon>Flavobacteriales</taxon>
        <taxon>Flavobacteriaceae</taxon>
        <taxon>Mariniflexile</taxon>
    </lineage>
</organism>
<protein>
    <submittedName>
        <fullName evidence="3">Energy transducer TonB</fullName>
    </submittedName>
</protein>
<dbReference type="Proteomes" id="UP001597061">
    <property type="component" value="Unassembled WGS sequence"/>
</dbReference>
<evidence type="ECO:0000313" key="3">
    <source>
        <dbReference type="EMBL" id="MFD0989220.1"/>
    </source>
</evidence>
<keyword evidence="4" id="KW-1185">Reference proteome</keyword>
<accession>A0ABW3JFF5</accession>
<dbReference type="EMBL" id="JBHTJI010000001">
    <property type="protein sequence ID" value="MFD0989220.1"/>
    <property type="molecule type" value="Genomic_DNA"/>
</dbReference>
<dbReference type="SUPFAM" id="SSF74653">
    <property type="entry name" value="TolA/TonB C-terminal domain"/>
    <property type="match status" value="1"/>
</dbReference>
<keyword evidence="1" id="KW-0732">Signal</keyword>
<feature type="domain" description="TonB C-terminal" evidence="2">
    <location>
        <begin position="91"/>
        <end position="151"/>
    </location>
</feature>
<dbReference type="InterPro" id="IPR037682">
    <property type="entry name" value="TonB_C"/>
</dbReference>
<dbReference type="Pfam" id="PF03544">
    <property type="entry name" value="TonB_C"/>
    <property type="match status" value="1"/>
</dbReference>
<evidence type="ECO:0000313" key="4">
    <source>
        <dbReference type="Proteomes" id="UP001597061"/>
    </source>
</evidence>
<reference evidence="4" key="1">
    <citation type="journal article" date="2019" name="Int. J. Syst. Evol. Microbiol.">
        <title>The Global Catalogue of Microorganisms (GCM) 10K type strain sequencing project: providing services to taxonomists for standard genome sequencing and annotation.</title>
        <authorList>
            <consortium name="The Broad Institute Genomics Platform"/>
            <consortium name="The Broad Institute Genome Sequencing Center for Infectious Disease"/>
            <person name="Wu L."/>
            <person name="Ma J."/>
        </authorList>
    </citation>
    <scope>NUCLEOTIDE SEQUENCE [LARGE SCALE GENOMIC DNA]</scope>
    <source>
        <strain evidence="4">CCUG 62414</strain>
    </source>
</reference>
<feature type="signal peptide" evidence="1">
    <location>
        <begin position="1"/>
        <end position="18"/>
    </location>
</feature>
<proteinExistence type="predicted"/>
<dbReference type="RefSeq" id="WP_379924790.1">
    <property type="nucleotide sequence ID" value="NZ_JBHTJI010000001.1"/>
</dbReference>
<comment type="caution">
    <text evidence="3">The sequence shown here is derived from an EMBL/GenBank/DDBJ whole genome shotgun (WGS) entry which is preliminary data.</text>
</comment>
<evidence type="ECO:0000259" key="2">
    <source>
        <dbReference type="Pfam" id="PF03544"/>
    </source>
</evidence>